<feature type="domain" description="GST N-terminal" evidence="6">
    <location>
        <begin position="4"/>
        <end position="87"/>
    </location>
</feature>
<dbReference type="STRING" id="312017.I7LUJ2"/>
<dbReference type="EMBL" id="GG662719">
    <property type="protein sequence ID" value="EAR93881.1"/>
    <property type="molecule type" value="Genomic_DNA"/>
</dbReference>
<sequence length="208" mass="24246">MSSQTINLGYWGFPLRAQPIRYIFELAQYPYQQTNYTFEGAKDWFEKDKKDLGLDFPNLPYLIHGDFKITESQNIINYALDVTKQHHLLGYGLTKFKIDNVRFLCDELIAKTFLASTKTGEEKKAEINSSVTPKFKSLQAVLGNKKFFFEDKLTLADIYAYTAINALKHLLNDEYKQFAQTFDPFMKNFEEVPLIKAYHSSNRYPKFA</sequence>
<proteinExistence type="inferred from homology"/>
<dbReference type="HOGENOM" id="CLU_039475_2_0_1"/>
<evidence type="ECO:0000256" key="2">
    <source>
        <dbReference type="ARBA" id="ARBA00005861"/>
    </source>
</evidence>
<keyword evidence="4" id="KW-0808">Transferase</keyword>
<dbReference type="InterPro" id="IPR004046">
    <property type="entry name" value="GST_C"/>
</dbReference>
<dbReference type="InParanoid" id="I7LUJ2"/>
<dbReference type="Gene3D" id="3.40.30.10">
    <property type="entry name" value="Glutaredoxin"/>
    <property type="match status" value="1"/>
</dbReference>
<dbReference type="PROSITE" id="PS50405">
    <property type="entry name" value="GST_CTER"/>
    <property type="match status" value="1"/>
</dbReference>
<dbReference type="SFLD" id="SFLDG01205">
    <property type="entry name" value="AMPS.1"/>
    <property type="match status" value="1"/>
</dbReference>
<dbReference type="GO" id="GO:0006749">
    <property type="term" value="P:glutathione metabolic process"/>
    <property type="evidence" value="ECO:0007669"/>
    <property type="project" value="TreeGrafter"/>
</dbReference>
<evidence type="ECO:0000313" key="8">
    <source>
        <dbReference type="EMBL" id="EAR93881.1"/>
    </source>
</evidence>
<dbReference type="GeneID" id="7828914"/>
<dbReference type="PANTHER" id="PTHR11571">
    <property type="entry name" value="GLUTATHIONE S-TRANSFERASE"/>
    <property type="match status" value="1"/>
</dbReference>
<evidence type="ECO:0000256" key="3">
    <source>
        <dbReference type="ARBA" id="ARBA00012452"/>
    </source>
</evidence>
<dbReference type="Pfam" id="PF02798">
    <property type="entry name" value="GST_N"/>
    <property type="match status" value="1"/>
</dbReference>
<dbReference type="eggNOG" id="KOG1695">
    <property type="taxonomic scope" value="Eukaryota"/>
</dbReference>
<dbReference type="AlphaFoldDB" id="I7LUJ2"/>
<dbReference type="Pfam" id="PF14497">
    <property type="entry name" value="GST_C_3"/>
    <property type="match status" value="1"/>
</dbReference>
<comment type="function">
    <text evidence="1">Conjugation of reduced glutathione to a wide number of exogenous and endogenous hydrophobic electrophiles.</text>
</comment>
<dbReference type="SUPFAM" id="SSF47616">
    <property type="entry name" value="GST C-terminal domain-like"/>
    <property type="match status" value="1"/>
</dbReference>
<dbReference type="Gene3D" id="1.20.1050.10">
    <property type="match status" value="1"/>
</dbReference>
<dbReference type="EC" id="2.5.1.18" evidence="3"/>
<name>I7LUJ2_TETTS</name>
<dbReference type="InterPro" id="IPR004045">
    <property type="entry name" value="Glutathione_S-Trfase_N"/>
</dbReference>
<gene>
    <name evidence="8" type="ORF">TTHERM_00405500</name>
</gene>
<dbReference type="OrthoDB" id="410118at2759"/>
<dbReference type="PANTHER" id="PTHR11571:SF222">
    <property type="entry name" value="GLUTATHIONE TRANSFERASE"/>
    <property type="match status" value="1"/>
</dbReference>
<evidence type="ECO:0000256" key="5">
    <source>
        <dbReference type="ARBA" id="ARBA00047960"/>
    </source>
</evidence>
<dbReference type="RefSeq" id="XP_001014126.1">
    <property type="nucleotide sequence ID" value="XM_001014126.1"/>
</dbReference>
<organism evidence="8 9">
    <name type="scientific">Tetrahymena thermophila (strain SB210)</name>
    <dbReference type="NCBI Taxonomy" id="312017"/>
    <lineage>
        <taxon>Eukaryota</taxon>
        <taxon>Sar</taxon>
        <taxon>Alveolata</taxon>
        <taxon>Ciliophora</taxon>
        <taxon>Intramacronucleata</taxon>
        <taxon>Oligohymenophorea</taxon>
        <taxon>Hymenostomatida</taxon>
        <taxon>Tetrahymenina</taxon>
        <taxon>Tetrahymenidae</taxon>
        <taxon>Tetrahymena</taxon>
    </lineage>
</organism>
<dbReference type="InterPro" id="IPR036282">
    <property type="entry name" value="Glutathione-S-Trfase_C_sf"/>
</dbReference>
<evidence type="ECO:0000259" key="7">
    <source>
        <dbReference type="PROSITE" id="PS50405"/>
    </source>
</evidence>
<dbReference type="InterPro" id="IPR040079">
    <property type="entry name" value="Glutathione_S-Trfase"/>
</dbReference>
<evidence type="ECO:0000259" key="6">
    <source>
        <dbReference type="PROSITE" id="PS50404"/>
    </source>
</evidence>
<dbReference type="SFLD" id="SFLDG00363">
    <property type="entry name" value="AMPS_(cytGST):_Alpha-__Mu-__Pi"/>
    <property type="match status" value="1"/>
</dbReference>
<dbReference type="KEGG" id="tet:TTHERM_00405500"/>
<protein>
    <recommendedName>
        <fullName evidence="3">glutathione transferase</fullName>
        <ecNumber evidence="3">2.5.1.18</ecNumber>
    </recommendedName>
</protein>
<reference evidence="9" key="1">
    <citation type="journal article" date="2006" name="PLoS Biol.">
        <title>Macronuclear genome sequence of the ciliate Tetrahymena thermophila, a model eukaryote.</title>
        <authorList>
            <person name="Eisen J.A."/>
            <person name="Coyne R.S."/>
            <person name="Wu M."/>
            <person name="Wu D."/>
            <person name="Thiagarajan M."/>
            <person name="Wortman J.R."/>
            <person name="Badger J.H."/>
            <person name="Ren Q."/>
            <person name="Amedeo P."/>
            <person name="Jones K.M."/>
            <person name="Tallon L.J."/>
            <person name="Delcher A.L."/>
            <person name="Salzberg S.L."/>
            <person name="Silva J.C."/>
            <person name="Haas B.J."/>
            <person name="Majoros W.H."/>
            <person name="Farzad M."/>
            <person name="Carlton J.M."/>
            <person name="Smith R.K. Jr."/>
            <person name="Garg J."/>
            <person name="Pearlman R.E."/>
            <person name="Karrer K.M."/>
            <person name="Sun L."/>
            <person name="Manning G."/>
            <person name="Elde N.C."/>
            <person name="Turkewitz A.P."/>
            <person name="Asai D.J."/>
            <person name="Wilkes D.E."/>
            <person name="Wang Y."/>
            <person name="Cai H."/>
            <person name="Collins K."/>
            <person name="Stewart B.A."/>
            <person name="Lee S.R."/>
            <person name="Wilamowska K."/>
            <person name="Weinberg Z."/>
            <person name="Ruzzo W.L."/>
            <person name="Wloga D."/>
            <person name="Gaertig J."/>
            <person name="Frankel J."/>
            <person name="Tsao C.-C."/>
            <person name="Gorovsky M.A."/>
            <person name="Keeling P.J."/>
            <person name="Waller R.F."/>
            <person name="Patron N.J."/>
            <person name="Cherry J.M."/>
            <person name="Stover N.A."/>
            <person name="Krieger C.J."/>
            <person name="del Toro C."/>
            <person name="Ryder H.F."/>
            <person name="Williamson S.C."/>
            <person name="Barbeau R.A."/>
            <person name="Hamilton E.P."/>
            <person name="Orias E."/>
        </authorList>
    </citation>
    <scope>NUCLEOTIDE SEQUENCE [LARGE SCALE GENOMIC DNA]</scope>
    <source>
        <strain evidence="9">SB210</strain>
    </source>
</reference>
<comment type="similarity">
    <text evidence="2">Belongs to the GST superfamily. Mu family.</text>
</comment>
<evidence type="ECO:0000256" key="1">
    <source>
        <dbReference type="ARBA" id="ARBA00003701"/>
    </source>
</evidence>
<dbReference type="InterPro" id="IPR010987">
    <property type="entry name" value="Glutathione-S-Trfase_C-like"/>
</dbReference>
<comment type="catalytic activity">
    <reaction evidence="5">
        <text>RX + glutathione = an S-substituted glutathione + a halide anion + H(+)</text>
        <dbReference type="Rhea" id="RHEA:16437"/>
        <dbReference type="ChEBI" id="CHEBI:15378"/>
        <dbReference type="ChEBI" id="CHEBI:16042"/>
        <dbReference type="ChEBI" id="CHEBI:17792"/>
        <dbReference type="ChEBI" id="CHEBI:57925"/>
        <dbReference type="ChEBI" id="CHEBI:90779"/>
        <dbReference type="EC" id="2.5.1.18"/>
    </reaction>
</comment>
<evidence type="ECO:0000256" key="4">
    <source>
        <dbReference type="ARBA" id="ARBA00022679"/>
    </source>
</evidence>
<feature type="domain" description="GST C-terminal" evidence="7">
    <location>
        <begin position="91"/>
        <end position="208"/>
    </location>
</feature>
<dbReference type="SFLD" id="SFLDS00019">
    <property type="entry name" value="Glutathione_Transferase_(cytos"/>
    <property type="match status" value="1"/>
</dbReference>
<dbReference type="InterPro" id="IPR050213">
    <property type="entry name" value="GST_superfamily"/>
</dbReference>
<keyword evidence="9" id="KW-1185">Reference proteome</keyword>
<dbReference type="Proteomes" id="UP000009168">
    <property type="component" value="Unassembled WGS sequence"/>
</dbReference>
<dbReference type="InterPro" id="IPR036249">
    <property type="entry name" value="Thioredoxin-like_sf"/>
</dbReference>
<evidence type="ECO:0000313" key="9">
    <source>
        <dbReference type="Proteomes" id="UP000009168"/>
    </source>
</evidence>
<dbReference type="GO" id="GO:0004364">
    <property type="term" value="F:glutathione transferase activity"/>
    <property type="evidence" value="ECO:0007669"/>
    <property type="project" value="UniProtKB-EC"/>
</dbReference>
<accession>I7LUJ2</accession>
<dbReference type="SUPFAM" id="SSF52833">
    <property type="entry name" value="Thioredoxin-like"/>
    <property type="match status" value="1"/>
</dbReference>
<dbReference type="PROSITE" id="PS50404">
    <property type="entry name" value="GST_NTER"/>
    <property type="match status" value="1"/>
</dbReference>